<proteinExistence type="predicted"/>
<dbReference type="SUPFAM" id="SSF49899">
    <property type="entry name" value="Concanavalin A-like lectins/glucanases"/>
    <property type="match status" value="1"/>
</dbReference>
<organism evidence="2">
    <name type="scientific">viral metagenome</name>
    <dbReference type="NCBI Taxonomy" id="1070528"/>
    <lineage>
        <taxon>unclassified sequences</taxon>
        <taxon>metagenomes</taxon>
        <taxon>organismal metagenomes</taxon>
    </lineage>
</organism>
<sequence>MVLDFAKMNQETFDTYFKYGASDKWDQNNLQVYRKENVIINQDGLWLRIEKMSENDKQEQWDKFLKDCAVWEIQRKLTPWIFWSGAIISKGYFDVLSEGRIIVPSNIPQGQVGMGIWLVDEWHEKDKNTDRKGNYYFEADFPEAGKNFIQKHWCLFFSMHDGLSINQRNLSVTKIHGRFDETVLNELEWDGEGNFTFSLDGIPLKHSFVELNPDVRPSLLITYAITPQRPDQNFSMTTEPMNVKGIYFKGNYVPKKTW</sequence>
<reference evidence="2" key="1">
    <citation type="submission" date="2020-03" db="EMBL/GenBank/DDBJ databases">
        <title>The deep terrestrial virosphere.</title>
        <authorList>
            <person name="Holmfeldt K."/>
            <person name="Nilsson E."/>
            <person name="Simone D."/>
            <person name="Lopez-Fernandez M."/>
            <person name="Wu X."/>
            <person name="de Brujin I."/>
            <person name="Lundin D."/>
            <person name="Andersson A."/>
            <person name="Bertilsson S."/>
            <person name="Dopson M."/>
        </authorList>
    </citation>
    <scope>NUCLEOTIDE SEQUENCE</scope>
    <source>
        <strain evidence="2">MM415A00871</strain>
        <strain evidence="1">MM415B01048</strain>
    </source>
</reference>
<dbReference type="EMBL" id="MT141421">
    <property type="protein sequence ID" value="QJA60813.1"/>
    <property type="molecule type" value="Genomic_DNA"/>
</dbReference>
<dbReference type="EMBL" id="MT142383">
    <property type="protein sequence ID" value="QJA79488.1"/>
    <property type="molecule type" value="Genomic_DNA"/>
</dbReference>
<accession>A0A6M3KD72</accession>
<gene>
    <name evidence="2" type="ORF">MM415A00871_0014</name>
    <name evidence="1" type="ORF">MM415B01048_0021</name>
</gene>
<evidence type="ECO:0000313" key="2">
    <source>
        <dbReference type="EMBL" id="QJA79488.1"/>
    </source>
</evidence>
<dbReference type="AlphaFoldDB" id="A0A6M3KD72"/>
<dbReference type="InterPro" id="IPR013320">
    <property type="entry name" value="ConA-like_dom_sf"/>
</dbReference>
<protein>
    <submittedName>
        <fullName evidence="2">Uncharacterized protein</fullName>
    </submittedName>
</protein>
<dbReference type="Gene3D" id="2.60.120.200">
    <property type="match status" value="1"/>
</dbReference>
<evidence type="ECO:0000313" key="1">
    <source>
        <dbReference type="EMBL" id="QJA60813.1"/>
    </source>
</evidence>
<name>A0A6M3KD72_9ZZZZ</name>